<comment type="caution">
    <text evidence="2">The sequence shown here is derived from an EMBL/GenBank/DDBJ whole genome shotgun (WGS) entry which is preliminary data.</text>
</comment>
<proteinExistence type="predicted"/>
<gene>
    <name evidence="2" type="ORF">JKP34_09105</name>
</gene>
<accession>A0A937AEU5</accession>
<feature type="domain" description="Secretion system C-terminal sorting" evidence="1">
    <location>
        <begin position="140"/>
        <end position="215"/>
    </location>
</feature>
<reference evidence="2" key="1">
    <citation type="submission" date="2021-01" db="EMBL/GenBank/DDBJ databases">
        <title>Marivirga sp. nov., isolated from intertidal surface sediments.</title>
        <authorList>
            <person name="Zhang M."/>
        </authorList>
    </citation>
    <scope>NUCLEOTIDE SEQUENCE</scope>
    <source>
        <strain evidence="2">SM1354</strain>
    </source>
</reference>
<dbReference type="AlphaFoldDB" id="A0A937AEU5"/>
<dbReference type="InterPro" id="IPR026444">
    <property type="entry name" value="Secre_tail"/>
</dbReference>
<dbReference type="EMBL" id="JAERQG010000002">
    <property type="protein sequence ID" value="MBL0765406.1"/>
    <property type="molecule type" value="Genomic_DNA"/>
</dbReference>
<dbReference type="Pfam" id="PF18962">
    <property type="entry name" value="Por_Secre_tail"/>
    <property type="match status" value="1"/>
</dbReference>
<evidence type="ECO:0000313" key="2">
    <source>
        <dbReference type="EMBL" id="MBL0765406.1"/>
    </source>
</evidence>
<evidence type="ECO:0000313" key="3">
    <source>
        <dbReference type="Proteomes" id="UP000642920"/>
    </source>
</evidence>
<evidence type="ECO:0000259" key="1">
    <source>
        <dbReference type="Pfam" id="PF18962"/>
    </source>
</evidence>
<organism evidence="2 3">
    <name type="scientific">Marivirga atlantica</name>
    <dbReference type="NCBI Taxonomy" id="1548457"/>
    <lineage>
        <taxon>Bacteria</taxon>
        <taxon>Pseudomonadati</taxon>
        <taxon>Bacteroidota</taxon>
        <taxon>Cytophagia</taxon>
        <taxon>Cytophagales</taxon>
        <taxon>Marivirgaceae</taxon>
        <taxon>Marivirga</taxon>
    </lineage>
</organism>
<protein>
    <submittedName>
        <fullName evidence="2">T9SS type A sorting domain-containing protein</fullName>
    </submittedName>
</protein>
<dbReference type="RefSeq" id="WP_201919983.1">
    <property type="nucleotide sequence ID" value="NZ_JAERQG010000002.1"/>
</dbReference>
<name>A0A937AEU5_9BACT</name>
<keyword evidence="3" id="KW-1185">Reference proteome</keyword>
<dbReference type="Proteomes" id="UP000642920">
    <property type="component" value="Unassembled WGS sequence"/>
</dbReference>
<dbReference type="NCBIfam" id="TIGR04183">
    <property type="entry name" value="Por_Secre_tail"/>
    <property type="match status" value="1"/>
</dbReference>
<sequence length="217" mass="24329">MGALKAQDFEVIGLNKELETNLQSIKSSKFTIKNISSFNKELSVSLDQKLLLGGSNAVLCYNGNCNSSSIIIKLDGNSTSDDIELILRGGLTEFKSSIPLEIKDLNYRKDLILDLNIAVSNKIQDEIFFKNDNFTVNNFYPNPAIDQAIMHYSLSNDGSQTKIVLQNVLGSIIKEYKLDPRENELQLDTEQLKPGVYFYTLLINDEGLATRKLIVKK</sequence>